<dbReference type="eggNOG" id="COG3121">
    <property type="taxonomic scope" value="Bacteria"/>
</dbReference>
<evidence type="ECO:0000259" key="10">
    <source>
        <dbReference type="Pfam" id="PF02753"/>
    </source>
</evidence>
<accession>A0A077DBE3</accession>
<dbReference type="SUPFAM" id="SSF49584">
    <property type="entry name" value="Periplasmic chaperone C-domain"/>
    <property type="match status" value="1"/>
</dbReference>
<dbReference type="InterPro" id="IPR050643">
    <property type="entry name" value="Periplasmic_pilus_chap"/>
</dbReference>
<keyword evidence="4" id="KW-0732">Signal</keyword>
<dbReference type="Gene3D" id="2.60.40.10">
    <property type="entry name" value="Immunoglobulins"/>
    <property type="match status" value="2"/>
</dbReference>
<keyword evidence="6 8" id="KW-0143">Chaperone</keyword>
<dbReference type="InterPro" id="IPR013783">
    <property type="entry name" value="Ig-like_fold"/>
</dbReference>
<evidence type="ECO:0000313" key="12">
    <source>
        <dbReference type="Proteomes" id="UP000028945"/>
    </source>
</evidence>
<dbReference type="STRING" id="1072685.IX83_00415"/>
<dbReference type="PANTHER" id="PTHR30251:SF2">
    <property type="entry name" value="FIMBRIAL CHAPERONE YADV-RELATED"/>
    <property type="match status" value="1"/>
</dbReference>
<dbReference type="InterPro" id="IPR008962">
    <property type="entry name" value="PapD-like_sf"/>
</dbReference>
<feature type="domain" description="Pili assembly chaperone N-terminal" evidence="9">
    <location>
        <begin position="14"/>
        <end position="135"/>
    </location>
</feature>
<dbReference type="Pfam" id="PF00345">
    <property type="entry name" value="PapD_N"/>
    <property type="match status" value="1"/>
</dbReference>
<dbReference type="EMBL" id="CP009238">
    <property type="protein sequence ID" value="AIL31989.1"/>
    <property type="molecule type" value="Genomic_DNA"/>
</dbReference>
<dbReference type="InterPro" id="IPR036316">
    <property type="entry name" value="Pili_assmbl_chap_C_dom_sf"/>
</dbReference>
<dbReference type="PRINTS" id="PR00969">
    <property type="entry name" value="CHAPERONPILI"/>
</dbReference>
<dbReference type="AlphaFoldDB" id="A0A077DBE3"/>
<dbReference type="GO" id="GO:0030288">
    <property type="term" value="C:outer membrane-bounded periplasmic space"/>
    <property type="evidence" value="ECO:0007669"/>
    <property type="project" value="InterPro"/>
</dbReference>
<evidence type="ECO:0000256" key="5">
    <source>
        <dbReference type="ARBA" id="ARBA00022764"/>
    </source>
</evidence>
<evidence type="ECO:0000256" key="1">
    <source>
        <dbReference type="ARBA" id="ARBA00004418"/>
    </source>
</evidence>
<dbReference type="InterPro" id="IPR018046">
    <property type="entry name" value="Pili_assmbl_chaperone_CS"/>
</dbReference>
<name>A0A077DBE3_9BURK</name>
<dbReference type="PROSITE" id="PS00635">
    <property type="entry name" value="PILI_CHAPERONE"/>
    <property type="match status" value="1"/>
</dbReference>
<evidence type="ECO:0000256" key="4">
    <source>
        <dbReference type="ARBA" id="ARBA00022729"/>
    </source>
</evidence>
<reference evidence="11 12" key="1">
    <citation type="journal article" date="2014" name="BMC Genomics">
        <title>A genomic perspective on a new bacterial genus and species from the Alcaligenaceae family, Basilea psittacipulmonis.</title>
        <authorList>
            <person name="Whiteson K.L."/>
            <person name="Hernandez D."/>
            <person name="Lazarevic V."/>
            <person name="Gaia N."/>
            <person name="Farinelli L."/>
            <person name="Francois P."/>
            <person name="Pilo P."/>
            <person name="Frey J."/>
            <person name="Schrenzel J."/>
        </authorList>
    </citation>
    <scope>NUCLEOTIDE SEQUENCE [LARGE SCALE GENOMIC DNA]</scope>
    <source>
        <strain evidence="11 12">DSM 24701</strain>
    </source>
</reference>
<evidence type="ECO:0000313" key="11">
    <source>
        <dbReference type="EMBL" id="AIL31989.1"/>
    </source>
</evidence>
<dbReference type="GO" id="GO:0071555">
    <property type="term" value="P:cell wall organization"/>
    <property type="evidence" value="ECO:0007669"/>
    <property type="project" value="InterPro"/>
</dbReference>
<dbReference type="FunFam" id="2.60.40.10:FF:000458">
    <property type="entry name" value="Molecular chaperone FimC"/>
    <property type="match status" value="1"/>
</dbReference>
<evidence type="ECO:0000256" key="3">
    <source>
        <dbReference type="ARBA" id="ARBA00022558"/>
    </source>
</evidence>
<keyword evidence="5" id="KW-0574">Periplasm</keyword>
<evidence type="ECO:0000256" key="6">
    <source>
        <dbReference type="ARBA" id="ARBA00023186"/>
    </source>
</evidence>
<evidence type="ECO:0000259" key="9">
    <source>
        <dbReference type="Pfam" id="PF00345"/>
    </source>
</evidence>
<feature type="domain" description="Pili assembly chaperone C-terminal" evidence="10">
    <location>
        <begin position="162"/>
        <end position="223"/>
    </location>
</feature>
<dbReference type="Proteomes" id="UP000028945">
    <property type="component" value="Chromosome"/>
</dbReference>
<keyword evidence="7" id="KW-0393">Immunoglobulin domain</keyword>
<protein>
    <submittedName>
        <fullName evidence="11">Molecular chaperone</fullName>
    </submittedName>
</protein>
<dbReference type="HOGENOM" id="CLU_070768_0_2_4"/>
<keyword evidence="12" id="KW-1185">Reference proteome</keyword>
<dbReference type="PANTHER" id="PTHR30251">
    <property type="entry name" value="PILUS ASSEMBLY CHAPERONE"/>
    <property type="match status" value="1"/>
</dbReference>
<proteinExistence type="inferred from homology"/>
<dbReference type="InterPro" id="IPR016147">
    <property type="entry name" value="Pili_assmbl_chaperone_N"/>
</dbReference>
<evidence type="ECO:0000256" key="2">
    <source>
        <dbReference type="ARBA" id="ARBA00007399"/>
    </source>
</evidence>
<dbReference type="KEGG" id="bpsi:IX83_00415"/>
<comment type="similarity">
    <text evidence="2 8">Belongs to the periplasmic pilus chaperone family.</text>
</comment>
<evidence type="ECO:0000256" key="8">
    <source>
        <dbReference type="RuleBase" id="RU003918"/>
    </source>
</evidence>
<dbReference type="Pfam" id="PF02753">
    <property type="entry name" value="PapD_C"/>
    <property type="match status" value="1"/>
</dbReference>
<keyword evidence="3" id="KW-1029">Fimbrium biogenesis</keyword>
<dbReference type="SUPFAM" id="SSF49354">
    <property type="entry name" value="PapD-like"/>
    <property type="match status" value="1"/>
</dbReference>
<gene>
    <name evidence="11" type="ORF">IX83_00415</name>
</gene>
<comment type="subcellular location">
    <subcellularLocation>
        <location evidence="1 8">Periplasm</location>
    </subcellularLocation>
</comment>
<dbReference type="InterPro" id="IPR001829">
    <property type="entry name" value="Pili_assmbl_chaperone_bac"/>
</dbReference>
<sequence>MFFVLCFVQGQANVIMATRVIYPSDQKSVSLELTNSGKRPSLVQVWIDNGNPDASPEKITAPFVVTPPVARVDNGKGQTLRITYTGEPLPTDRESIFYVNVLDIPPKPKAGEASPNYLQIAIRSRIKLFFRPTTLSISPSEAYQQVKWSLENSKGKTYLVADNPTPYYITYGTLYALQNGKKIQAPNADMVAPFSQARFLLNSPIKSAKEIIWTTINDYGGRTKGTTELH</sequence>
<evidence type="ECO:0000256" key="7">
    <source>
        <dbReference type="ARBA" id="ARBA00023319"/>
    </source>
</evidence>
<organism evidence="11 12">
    <name type="scientific">Basilea psittacipulmonis DSM 24701</name>
    <dbReference type="NCBI Taxonomy" id="1072685"/>
    <lineage>
        <taxon>Bacteria</taxon>
        <taxon>Pseudomonadati</taxon>
        <taxon>Pseudomonadota</taxon>
        <taxon>Betaproteobacteria</taxon>
        <taxon>Burkholderiales</taxon>
        <taxon>Alcaligenaceae</taxon>
        <taxon>Basilea</taxon>
    </lineage>
</organism>
<dbReference type="InterPro" id="IPR016148">
    <property type="entry name" value="Pili_assmbl_chaperone_C"/>
</dbReference>